<evidence type="ECO:0000256" key="13">
    <source>
        <dbReference type="RuleBase" id="RU004450"/>
    </source>
</evidence>
<keyword evidence="10" id="KW-0406">Ion transport</keyword>
<sequence>MMTNLFSSFDPSTSKLMAYNWCVMILPIILQPILFWIVPSRNSMLFKMMYKYINKELYSILNTKTLNINILMFSIMTFIMILNITSLFPFIFSCTSQISVSLSMALPMWLSLMIFGWTKNYYSMMAHLVPQGTPNMLMPFMVCIESVSNIIRPMTLSIRLSANMIAGHLLLTLLGSIGPNANSLIIAMLISSQLILITLESAVAIIQSYVFTILMSLYSSET</sequence>
<dbReference type="InterPro" id="IPR035908">
    <property type="entry name" value="F0_ATP_A_sf"/>
</dbReference>
<evidence type="ECO:0000256" key="10">
    <source>
        <dbReference type="ARBA" id="ARBA00023065"/>
    </source>
</evidence>
<evidence type="ECO:0000256" key="14">
    <source>
        <dbReference type="SAM" id="Phobius"/>
    </source>
</evidence>
<evidence type="ECO:0000256" key="6">
    <source>
        <dbReference type="ARBA" id="ARBA00022547"/>
    </source>
</evidence>
<comment type="subcellular location">
    <subcellularLocation>
        <location evidence="2">Membrane</location>
        <topology evidence="2">Multi-pass membrane protein</topology>
    </subcellularLocation>
    <subcellularLocation>
        <location evidence="13">Mitochondrion inner membrane</location>
        <topology evidence="13">Multi-pass membrane protein</topology>
    </subcellularLocation>
</comment>
<evidence type="ECO:0000256" key="11">
    <source>
        <dbReference type="ARBA" id="ARBA00023136"/>
    </source>
</evidence>
<accession>A0A0S2MQA7</accession>
<feature type="transmembrane region" description="Helical" evidence="14">
    <location>
        <begin position="18"/>
        <end position="38"/>
    </location>
</feature>
<keyword evidence="8" id="KW-0375">Hydrogen ion transport</keyword>
<dbReference type="InterPro" id="IPR045083">
    <property type="entry name" value="ATP_synth_F0_asu_bact/mt"/>
</dbReference>
<keyword evidence="11 14" id="KW-0472">Membrane</keyword>
<reference evidence="15" key="1">
    <citation type="submission" date="2012-06" db="EMBL/GenBank/DDBJ databases">
        <title>Mitogenomics of the Coleoptera under dense taxon sampling.</title>
        <authorList>
            <person name="Timmermans M.J.T.N."/>
            <person name="Lim J."/>
            <person name="Dodsworth S."/>
            <person name="Haran J."/>
            <person name="Ahrens D."/>
            <person name="Bocak L."/>
            <person name="London A."/>
            <person name="Culverwell L."/>
            <person name="Vogler A.P."/>
        </authorList>
    </citation>
    <scope>NUCLEOTIDE SEQUENCE</scope>
</reference>
<dbReference type="EMBL" id="JX412793">
    <property type="protein sequence ID" value="ALO76899.1"/>
    <property type="molecule type" value="Genomic_DNA"/>
</dbReference>
<dbReference type="PRINTS" id="PR00123">
    <property type="entry name" value="ATPASEA"/>
</dbReference>
<evidence type="ECO:0000313" key="15">
    <source>
        <dbReference type="EMBL" id="ALO76899.1"/>
    </source>
</evidence>
<evidence type="ECO:0000256" key="12">
    <source>
        <dbReference type="ARBA" id="ARBA00023310"/>
    </source>
</evidence>
<evidence type="ECO:0000256" key="3">
    <source>
        <dbReference type="ARBA" id="ARBA00006810"/>
    </source>
</evidence>
<dbReference type="PANTHER" id="PTHR11410:SF0">
    <property type="entry name" value="ATP SYNTHASE SUBUNIT A"/>
    <property type="match status" value="1"/>
</dbReference>
<evidence type="ECO:0000256" key="2">
    <source>
        <dbReference type="ARBA" id="ARBA00004141"/>
    </source>
</evidence>
<keyword evidence="12" id="KW-0066">ATP synthesis</keyword>
<keyword evidence="7 14" id="KW-0812">Transmembrane</keyword>
<keyword evidence="5" id="KW-0813">Transport</keyword>
<dbReference type="InterPro" id="IPR000568">
    <property type="entry name" value="ATP_synth_F0_asu"/>
</dbReference>
<evidence type="ECO:0000256" key="7">
    <source>
        <dbReference type="ARBA" id="ARBA00022692"/>
    </source>
</evidence>
<feature type="transmembrane region" description="Helical" evidence="14">
    <location>
        <begin position="70"/>
        <end position="92"/>
    </location>
</feature>
<dbReference type="SUPFAM" id="SSF81336">
    <property type="entry name" value="F1F0 ATP synthase subunit A"/>
    <property type="match status" value="1"/>
</dbReference>
<protein>
    <recommendedName>
        <fullName evidence="13">ATP synthase subunit a</fullName>
    </recommendedName>
</protein>
<geneLocation type="mitochondrion" evidence="15"/>
<evidence type="ECO:0000256" key="9">
    <source>
        <dbReference type="ARBA" id="ARBA00022989"/>
    </source>
</evidence>
<proteinExistence type="inferred from homology"/>
<dbReference type="GO" id="GO:0045259">
    <property type="term" value="C:proton-transporting ATP synthase complex"/>
    <property type="evidence" value="ECO:0007669"/>
    <property type="project" value="UniProtKB-KW"/>
</dbReference>
<dbReference type="Gene3D" id="1.20.120.220">
    <property type="entry name" value="ATP synthase, F0 complex, subunit A"/>
    <property type="match status" value="1"/>
</dbReference>
<dbReference type="InterPro" id="IPR023011">
    <property type="entry name" value="ATP_synth_F0_asu_AS"/>
</dbReference>
<dbReference type="NCBIfam" id="TIGR01131">
    <property type="entry name" value="ATP_synt_6_or_A"/>
    <property type="match status" value="1"/>
</dbReference>
<name>A0A0S2MQA7_9COLE</name>
<dbReference type="CDD" id="cd00310">
    <property type="entry name" value="ATP-synt_Fo_a_6"/>
    <property type="match status" value="1"/>
</dbReference>
<keyword evidence="9 14" id="KW-1133">Transmembrane helix</keyword>
<dbReference type="GO" id="GO:0005743">
    <property type="term" value="C:mitochondrial inner membrane"/>
    <property type="evidence" value="ECO:0007669"/>
    <property type="project" value="UniProtKB-SubCell"/>
</dbReference>
<dbReference type="GO" id="GO:0046933">
    <property type="term" value="F:proton-transporting ATP synthase activity, rotational mechanism"/>
    <property type="evidence" value="ECO:0007669"/>
    <property type="project" value="TreeGrafter"/>
</dbReference>
<keyword evidence="15" id="KW-0496">Mitochondrion</keyword>
<comment type="function">
    <text evidence="1">Mitochondrial membrane ATP synthase (F(1)F(0) ATP synthase or Complex V) produces ATP from ADP in the presence of a proton gradient across the membrane which is generated by electron transport complexes of the respiratory chain. F-type ATPases consist of two structural domains, F(1) - containing the extramembraneous catalytic core and F(0) - containing the membrane proton channel, linked together by a central stalk and a peripheral stalk. During catalysis, ATP synthesis in the catalytic domain of F(1) is coupled via a rotary mechanism of the central stalk subunits to proton translocation. Key component of the proton channel; it may play a direct role in the translocation of protons across the membrane.</text>
</comment>
<feature type="transmembrane region" description="Helical" evidence="14">
    <location>
        <begin position="98"/>
        <end position="117"/>
    </location>
</feature>
<dbReference type="Pfam" id="PF00119">
    <property type="entry name" value="ATP-synt_A"/>
    <property type="match status" value="1"/>
</dbReference>
<evidence type="ECO:0000256" key="8">
    <source>
        <dbReference type="ARBA" id="ARBA00022781"/>
    </source>
</evidence>
<dbReference type="PANTHER" id="PTHR11410">
    <property type="entry name" value="ATP SYNTHASE SUBUNIT A"/>
    <property type="match status" value="1"/>
</dbReference>
<evidence type="ECO:0000256" key="5">
    <source>
        <dbReference type="ARBA" id="ARBA00022448"/>
    </source>
</evidence>
<evidence type="ECO:0000256" key="1">
    <source>
        <dbReference type="ARBA" id="ARBA00002070"/>
    </source>
</evidence>
<gene>
    <name evidence="15" type="primary">atp6</name>
</gene>
<evidence type="ECO:0000256" key="4">
    <source>
        <dbReference type="ARBA" id="ARBA00011648"/>
    </source>
</evidence>
<keyword evidence="6" id="KW-0138">CF(0)</keyword>
<organism evidence="15">
    <name type="scientific">Trixagus sp. TRI01</name>
    <dbReference type="NCBI Taxonomy" id="1205587"/>
    <lineage>
        <taxon>Eukaryota</taxon>
        <taxon>Metazoa</taxon>
        <taxon>Ecdysozoa</taxon>
        <taxon>Arthropoda</taxon>
        <taxon>Hexapoda</taxon>
        <taxon>Insecta</taxon>
        <taxon>Pterygota</taxon>
        <taxon>Neoptera</taxon>
        <taxon>Endopterygota</taxon>
        <taxon>Coleoptera</taxon>
        <taxon>Polyphaga</taxon>
        <taxon>Elateriformia</taxon>
        <taxon>Elateroidea</taxon>
        <taxon>Throscidae</taxon>
        <taxon>Trixagus</taxon>
    </lineage>
</organism>
<comment type="similarity">
    <text evidence="3">Belongs to the ATPase A chain family.</text>
</comment>
<comment type="subunit">
    <text evidence="4">F-type ATPases have 2 components, CF(1) - the catalytic core - and CF(0) - the membrane proton channel. CF(1) has five subunits: alpha(3), beta(3), gamma(1), delta(1), epsilon(1). CF(0) has three main subunits: a, b and c.</text>
</comment>
<dbReference type="PROSITE" id="PS00449">
    <property type="entry name" value="ATPASE_A"/>
    <property type="match status" value="1"/>
</dbReference>
<dbReference type="AlphaFoldDB" id="A0A0S2MQA7"/>